<proteinExistence type="predicted"/>
<keyword evidence="1" id="KW-0560">Oxidoreductase</keyword>
<dbReference type="Pfam" id="PF00248">
    <property type="entry name" value="Aldo_ket_red"/>
    <property type="match status" value="1"/>
</dbReference>
<dbReference type="EMBL" id="MSJM01000005">
    <property type="protein sequence ID" value="OLF47604.1"/>
    <property type="molecule type" value="Genomic_DNA"/>
</dbReference>
<dbReference type="AlphaFoldDB" id="A0A1Q8E737"/>
<evidence type="ECO:0000313" key="3">
    <source>
        <dbReference type="EMBL" id="OLF47604.1"/>
    </source>
</evidence>
<evidence type="ECO:0000256" key="1">
    <source>
        <dbReference type="ARBA" id="ARBA00023002"/>
    </source>
</evidence>
<dbReference type="InterPro" id="IPR023210">
    <property type="entry name" value="NADP_OxRdtase_dom"/>
</dbReference>
<dbReference type="CDD" id="cd19082">
    <property type="entry name" value="AKR_AKR10A1_2"/>
    <property type="match status" value="1"/>
</dbReference>
<protein>
    <submittedName>
        <fullName evidence="3">Aldo/keto reductase</fullName>
    </submittedName>
</protein>
<sequence>MVKNEIIKVDSGEIRLSKIILGSSDYLKLNNMSKVHAMFGAYVNAGGLAIDTARHYRESESVIGEWLNGKPRSAYTIITKCCHPVREAPHAPRVTPEDIIQDLTTSLEMLGTDYVDILLLHRDDINYPVGPLMETLSQLVDEQKIRAFGVSNWTLGRIKEALAYCQEHQLHPLSFNSPNLSLAAVNCQRWDNTVTANQEMLDWHEANQFPLIAWSAQAEGFFGHRFKKEDKDNPELKEFVDVYFNELNWKRLDICDRLAREKGVKPIQVSLAYVLNQPFPVFATIGPEEEWHLQDSLDALDIRLSDEEMESLRKGE</sequence>
<dbReference type="PANTHER" id="PTHR43364">
    <property type="entry name" value="NADH-SPECIFIC METHYLGLYOXAL REDUCTASE-RELATED"/>
    <property type="match status" value="1"/>
</dbReference>
<feature type="domain" description="NADP-dependent oxidoreductase" evidence="2">
    <location>
        <begin position="19"/>
        <end position="313"/>
    </location>
</feature>
<comment type="caution">
    <text evidence="3">The sequence shown here is derived from an EMBL/GenBank/DDBJ whole genome shotgun (WGS) entry which is preliminary data.</text>
</comment>
<dbReference type="SUPFAM" id="SSF51430">
    <property type="entry name" value="NAD(P)-linked oxidoreductase"/>
    <property type="match status" value="1"/>
</dbReference>
<reference evidence="4" key="1">
    <citation type="submission" date="2016-12" db="EMBL/GenBank/DDBJ databases">
        <authorList>
            <person name="Gulvik C.A."/>
        </authorList>
    </citation>
    <scope>NUCLEOTIDE SEQUENCE [LARGE SCALE GENOMIC DNA]</scope>
    <source>
        <strain evidence="4">NED12-00049-6B</strain>
    </source>
</reference>
<dbReference type="GO" id="GO:0016491">
    <property type="term" value="F:oxidoreductase activity"/>
    <property type="evidence" value="ECO:0007669"/>
    <property type="project" value="UniProtKB-KW"/>
</dbReference>
<dbReference type="InterPro" id="IPR050523">
    <property type="entry name" value="AKR_Detox_Biosynth"/>
</dbReference>
<organism evidence="3 4">
    <name type="scientific">Streptococcus cuniculi</name>
    <dbReference type="NCBI Taxonomy" id="1432788"/>
    <lineage>
        <taxon>Bacteria</taxon>
        <taxon>Bacillati</taxon>
        <taxon>Bacillota</taxon>
        <taxon>Bacilli</taxon>
        <taxon>Lactobacillales</taxon>
        <taxon>Streptococcaceae</taxon>
        <taxon>Streptococcus</taxon>
    </lineage>
</organism>
<dbReference type="Proteomes" id="UP000186890">
    <property type="component" value="Unassembled WGS sequence"/>
</dbReference>
<dbReference type="PANTHER" id="PTHR43364:SF4">
    <property type="entry name" value="NAD(P)-LINKED OXIDOREDUCTASE SUPERFAMILY PROTEIN"/>
    <property type="match status" value="1"/>
</dbReference>
<name>A0A1Q8E737_9STRE</name>
<dbReference type="PRINTS" id="PR00069">
    <property type="entry name" value="ALDKETRDTASE"/>
</dbReference>
<keyword evidence="4" id="KW-1185">Reference proteome</keyword>
<gene>
    <name evidence="3" type="ORF">BU202_06125</name>
</gene>
<dbReference type="Gene3D" id="3.20.20.100">
    <property type="entry name" value="NADP-dependent oxidoreductase domain"/>
    <property type="match status" value="1"/>
</dbReference>
<dbReference type="InterPro" id="IPR036812">
    <property type="entry name" value="NAD(P)_OxRdtase_dom_sf"/>
</dbReference>
<evidence type="ECO:0000313" key="4">
    <source>
        <dbReference type="Proteomes" id="UP000186890"/>
    </source>
</evidence>
<dbReference type="InterPro" id="IPR020471">
    <property type="entry name" value="AKR"/>
</dbReference>
<dbReference type="GO" id="GO:0005829">
    <property type="term" value="C:cytosol"/>
    <property type="evidence" value="ECO:0007669"/>
    <property type="project" value="TreeGrafter"/>
</dbReference>
<accession>A0A1Q8E737</accession>
<evidence type="ECO:0000259" key="2">
    <source>
        <dbReference type="Pfam" id="PF00248"/>
    </source>
</evidence>